<dbReference type="AlphaFoldDB" id="A0A0R1PFV4"/>
<accession>A0A0R1PFV4</accession>
<evidence type="ECO:0000313" key="2">
    <source>
        <dbReference type="Proteomes" id="UP000051908"/>
    </source>
</evidence>
<name>A0A0R1PFV4_9LACO</name>
<dbReference type="EMBL" id="AZES01000058">
    <property type="protein sequence ID" value="KRL31222.1"/>
    <property type="molecule type" value="Genomic_DNA"/>
</dbReference>
<organism evidence="1 2">
    <name type="scientific">Companilactobacillus paralimentarius DSM 13238 = JCM 10415</name>
    <dbReference type="NCBI Taxonomy" id="1122151"/>
    <lineage>
        <taxon>Bacteria</taxon>
        <taxon>Bacillati</taxon>
        <taxon>Bacillota</taxon>
        <taxon>Bacilli</taxon>
        <taxon>Lactobacillales</taxon>
        <taxon>Lactobacillaceae</taxon>
        <taxon>Companilactobacillus</taxon>
    </lineage>
</organism>
<protein>
    <submittedName>
        <fullName evidence="1">Uncharacterized protein</fullName>
    </submittedName>
</protein>
<comment type="caution">
    <text evidence="1">The sequence shown here is derived from an EMBL/GenBank/DDBJ whole genome shotgun (WGS) entry which is preliminary data.</text>
</comment>
<dbReference type="RefSeq" id="WP_025084954.1">
    <property type="nucleotide sequence ID" value="NZ_AZES01000058.1"/>
</dbReference>
<sequence>MTDKTKQMYQIKIVTAYEVSGGYISDNNERATRTQKYINDVCNILMDNDCTVLDIENAHSFPIVIKYMQPIE</sequence>
<evidence type="ECO:0000313" key="1">
    <source>
        <dbReference type="EMBL" id="KRL31222.1"/>
    </source>
</evidence>
<gene>
    <name evidence="1" type="ORF">FD33_GL002203</name>
</gene>
<dbReference type="GeneID" id="96667857"/>
<reference evidence="1 2" key="1">
    <citation type="journal article" date="2015" name="Genome Announc.">
        <title>Expanding the biotechnology potential of lactobacilli through comparative genomics of 213 strains and associated genera.</title>
        <authorList>
            <person name="Sun Z."/>
            <person name="Harris H.M."/>
            <person name="McCann A."/>
            <person name="Guo C."/>
            <person name="Argimon S."/>
            <person name="Zhang W."/>
            <person name="Yang X."/>
            <person name="Jeffery I.B."/>
            <person name="Cooney J.C."/>
            <person name="Kagawa T.F."/>
            <person name="Liu W."/>
            <person name="Song Y."/>
            <person name="Salvetti E."/>
            <person name="Wrobel A."/>
            <person name="Rasinkangas P."/>
            <person name="Parkhill J."/>
            <person name="Rea M.C."/>
            <person name="O'Sullivan O."/>
            <person name="Ritari J."/>
            <person name="Douillard F.P."/>
            <person name="Paul Ross R."/>
            <person name="Yang R."/>
            <person name="Briner A.E."/>
            <person name="Felis G.E."/>
            <person name="de Vos W.M."/>
            <person name="Barrangou R."/>
            <person name="Klaenhammer T.R."/>
            <person name="Caufield P.W."/>
            <person name="Cui Y."/>
            <person name="Zhang H."/>
            <person name="O'Toole P.W."/>
        </authorList>
    </citation>
    <scope>NUCLEOTIDE SEQUENCE [LARGE SCALE GENOMIC DNA]</scope>
    <source>
        <strain evidence="1 2">DSM 13238</strain>
    </source>
</reference>
<keyword evidence="2" id="KW-1185">Reference proteome</keyword>
<dbReference type="Proteomes" id="UP000051908">
    <property type="component" value="Unassembled WGS sequence"/>
</dbReference>
<dbReference type="PATRIC" id="fig|1122151.5.peg.2275"/>
<proteinExistence type="predicted"/>
<dbReference type="OrthoDB" id="2311391at2"/>